<accession>A0ABY9WY93</accession>
<protein>
    <recommendedName>
        <fullName evidence="4">Fibronectin type-III domain-containing protein</fullName>
    </recommendedName>
</protein>
<organism evidence="2 3">
    <name type="scientific">Archangium minus</name>
    <dbReference type="NCBI Taxonomy" id="83450"/>
    <lineage>
        <taxon>Bacteria</taxon>
        <taxon>Pseudomonadati</taxon>
        <taxon>Myxococcota</taxon>
        <taxon>Myxococcia</taxon>
        <taxon>Myxococcales</taxon>
        <taxon>Cystobacterineae</taxon>
        <taxon>Archangiaceae</taxon>
        <taxon>Archangium</taxon>
    </lineage>
</organism>
<dbReference type="RefSeq" id="WP_395805208.1">
    <property type="nucleotide sequence ID" value="NZ_CP043494.1"/>
</dbReference>
<dbReference type="Proteomes" id="UP001611383">
    <property type="component" value="Chromosome"/>
</dbReference>
<name>A0ABY9WY93_9BACT</name>
<dbReference type="EMBL" id="CP043494">
    <property type="protein sequence ID" value="WNG48103.1"/>
    <property type="molecule type" value="Genomic_DNA"/>
</dbReference>
<evidence type="ECO:0000313" key="3">
    <source>
        <dbReference type="Proteomes" id="UP001611383"/>
    </source>
</evidence>
<keyword evidence="3" id="KW-1185">Reference proteome</keyword>
<proteinExistence type="predicted"/>
<sequence length="551" mass="59604">MSLKRSLFSVLLSSLALVGCGSGAAGQADEFHDERDPIVFPEDTSLAADGGVDGGNPYEVRGSRVMHYRVDIGDFTEPMDPFSPNLKAFTFSDGGTRPLTVQTSPDGTFRVTDAPAGRYYLQLGTFYVVSFSRTMNLDRYDLGRRDRVSASSIPVTVSASNIGPRQPGEEYLYLEAISSNLGSAASLSTYVPEGTTAVDKLPMDYSSMISTEPYLVDASRGDRLYVNQFAVRDAGTFSYTTLDRFFTPGPLSLSPTVSTDLSGTFQPAPQYTARFEWWRSRFEAYQVQVHPQSRPYAQWLSISPTPWSSTSWYGYSGELMYGNFSGITDLVANITYGNPYPFSWGTVATISHRFQVTATLLPGTTTGGLYGVLSDTRPLSVATAGPIAPRITPPWDLAVDGRSAQQALTLGSLTPRITWKAPLVGTPSAYQVRISRLAVSGTRTDPYIVATLHTTSTFVDVPPGILQPGQKYAVNVSAYLTPSASFATQPYVLESLVDIASAGTVSSVLSAPAGLALAPEPLFEPEPSFEPEPGIKSSRQYLMRESLAVQH</sequence>
<feature type="signal peptide" evidence="1">
    <location>
        <begin position="1"/>
        <end position="24"/>
    </location>
</feature>
<evidence type="ECO:0000313" key="2">
    <source>
        <dbReference type="EMBL" id="WNG48103.1"/>
    </source>
</evidence>
<evidence type="ECO:0000256" key="1">
    <source>
        <dbReference type="SAM" id="SignalP"/>
    </source>
</evidence>
<dbReference type="PROSITE" id="PS51257">
    <property type="entry name" value="PROKAR_LIPOPROTEIN"/>
    <property type="match status" value="1"/>
</dbReference>
<reference evidence="2 3" key="1">
    <citation type="submission" date="2019-08" db="EMBL/GenBank/DDBJ databases">
        <title>Archangium and Cystobacter genomes.</title>
        <authorList>
            <person name="Chen I.-C.K."/>
            <person name="Wielgoss S."/>
        </authorList>
    </citation>
    <scope>NUCLEOTIDE SEQUENCE [LARGE SCALE GENOMIC DNA]</scope>
    <source>
        <strain evidence="2 3">Cbm 6</strain>
    </source>
</reference>
<keyword evidence="1" id="KW-0732">Signal</keyword>
<gene>
    <name evidence="2" type="ORF">F0U60_31155</name>
</gene>
<evidence type="ECO:0008006" key="4">
    <source>
        <dbReference type="Google" id="ProtNLM"/>
    </source>
</evidence>
<feature type="chain" id="PRO_5046212630" description="Fibronectin type-III domain-containing protein" evidence="1">
    <location>
        <begin position="25"/>
        <end position="551"/>
    </location>
</feature>